<dbReference type="GO" id="GO:0004672">
    <property type="term" value="F:protein kinase activity"/>
    <property type="evidence" value="ECO:0007669"/>
    <property type="project" value="InterPro"/>
</dbReference>
<dbReference type="PROSITE" id="PS50011">
    <property type="entry name" value="PROTEIN_KINASE_DOM"/>
    <property type="match status" value="1"/>
</dbReference>
<dbReference type="PANTHER" id="PTHR24055">
    <property type="entry name" value="MITOGEN-ACTIVATED PROTEIN KINASE"/>
    <property type="match status" value="1"/>
</dbReference>
<proteinExistence type="predicted"/>
<feature type="compositionally biased region" description="Polar residues" evidence="7">
    <location>
        <begin position="1107"/>
        <end position="1116"/>
    </location>
</feature>
<evidence type="ECO:0000256" key="2">
    <source>
        <dbReference type="ARBA" id="ARBA00022679"/>
    </source>
</evidence>
<evidence type="ECO:0000256" key="7">
    <source>
        <dbReference type="SAM" id="MobiDB-lite"/>
    </source>
</evidence>
<dbReference type="Gene3D" id="3.30.200.20">
    <property type="entry name" value="Phosphorylase Kinase, domain 1"/>
    <property type="match status" value="1"/>
</dbReference>
<comment type="catalytic activity">
    <reaction evidence="5">
        <text>a 5'-end (5'-triphosphoguanosine)-ribonucleoside in mRNA + S-adenosyl-L-methionine = a 5'-end (N(7)-methyl 5'-triphosphoguanosine)-ribonucleoside in mRNA + S-adenosyl-L-homocysteine</text>
        <dbReference type="Rhea" id="RHEA:67008"/>
        <dbReference type="Rhea" id="RHEA-COMP:17166"/>
        <dbReference type="Rhea" id="RHEA-COMP:17167"/>
        <dbReference type="ChEBI" id="CHEBI:57856"/>
        <dbReference type="ChEBI" id="CHEBI:59789"/>
        <dbReference type="ChEBI" id="CHEBI:156461"/>
        <dbReference type="ChEBI" id="CHEBI:167617"/>
        <dbReference type="EC" id="2.1.1.56"/>
    </reaction>
</comment>
<feature type="compositionally biased region" description="Basic and acidic residues" evidence="7">
    <location>
        <begin position="987"/>
        <end position="999"/>
    </location>
</feature>
<dbReference type="GO" id="GO:0004482">
    <property type="term" value="F:mRNA 5'-cap (guanine-N7-)-methyltransferase activity"/>
    <property type="evidence" value="ECO:0007669"/>
    <property type="project" value="UniProtKB-EC"/>
</dbReference>
<dbReference type="Pfam" id="PF00069">
    <property type="entry name" value="Pkinase"/>
    <property type="match status" value="1"/>
</dbReference>
<evidence type="ECO:0000256" key="4">
    <source>
        <dbReference type="ARBA" id="ARBA00022840"/>
    </source>
</evidence>
<gene>
    <name evidence="10" type="primary">MOK</name>
    <name evidence="10" type="ORF">SPIL2461_LOCUS19945</name>
</gene>
<dbReference type="InterPro" id="IPR000719">
    <property type="entry name" value="Prot_kinase_dom"/>
</dbReference>
<dbReference type="CDD" id="cd02440">
    <property type="entry name" value="AdoMet_MTases"/>
    <property type="match status" value="1"/>
</dbReference>
<dbReference type="PROSITE" id="PS51562">
    <property type="entry name" value="RNA_CAP0_MT"/>
    <property type="match status" value="1"/>
</dbReference>
<dbReference type="Proteomes" id="UP000649617">
    <property type="component" value="Unassembled WGS sequence"/>
</dbReference>
<evidence type="ECO:0000256" key="1">
    <source>
        <dbReference type="ARBA" id="ARBA00022603"/>
    </source>
</evidence>
<dbReference type="Pfam" id="PF03291">
    <property type="entry name" value="mRNA_G-N7_MeTrfase"/>
    <property type="match status" value="1"/>
</dbReference>
<feature type="domain" description="MRNA cap 0 methyltransferase" evidence="9">
    <location>
        <begin position="303"/>
        <end position="413"/>
    </location>
</feature>
<dbReference type="EMBL" id="CAJNIZ010044970">
    <property type="protein sequence ID" value="CAE7706385.1"/>
    <property type="molecule type" value="Genomic_DNA"/>
</dbReference>
<dbReference type="GO" id="GO:0005524">
    <property type="term" value="F:ATP binding"/>
    <property type="evidence" value="ECO:0007669"/>
    <property type="project" value="UniProtKB-KW"/>
</dbReference>
<feature type="compositionally biased region" description="Low complexity" evidence="7">
    <location>
        <begin position="1117"/>
        <end position="1129"/>
    </location>
</feature>
<dbReference type="Gene3D" id="1.10.510.10">
    <property type="entry name" value="Transferase(Phosphotransferase) domain 1"/>
    <property type="match status" value="1"/>
</dbReference>
<feature type="region of interest" description="Disordered" evidence="7">
    <location>
        <begin position="1107"/>
        <end position="1185"/>
    </location>
</feature>
<keyword evidence="6" id="KW-0175">Coiled coil</keyword>
<keyword evidence="4" id="KW-0067">ATP-binding</keyword>
<dbReference type="FunFam" id="1.10.510.10:FF:000773">
    <property type="entry name" value="MOK protein kinase"/>
    <property type="match status" value="1"/>
</dbReference>
<name>A0A812X057_SYMPI</name>
<keyword evidence="11" id="KW-1185">Reference proteome</keyword>
<keyword evidence="3" id="KW-0547">Nucleotide-binding</keyword>
<evidence type="ECO:0000259" key="9">
    <source>
        <dbReference type="PROSITE" id="PS51562"/>
    </source>
</evidence>
<feature type="region of interest" description="Disordered" evidence="7">
    <location>
        <begin position="956"/>
        <end position="1052"/>
    </location>
</feature>
<evidence type="ECO:0000256" key="6">
    <source>
        <dbReference type="SAM" id="Coils"/>
    </source>
</evidence>
<feature type="compositionally biased region" description="Polar residues" evidence="7">
    <location>
        <begin position="957"/>
        <end position="966"/>
    </location>
</feature>
<accession>A0A812X057</accession>
<evidence type="ECO:0000259" key="8">
    <source>
        <dbReference type="PROSITE" id="PS50011"/>
    </source>
</evidence>
<sequence>MLRVSTAIMAPALALYESPLRYYKIVDPAADIRDLEVGDLSDMESDVPAAFLQHLREERERKHRVPLFPEDFEHNPEAFSTSSGSASMSFAAMTLEWTEQNGREGTDRLAQRWATMLETAGLSAEIFAVDPGELVFATHRREEISIIEQFVLAQEDVRFFEFQQKRQEAIAKERGLYKSPLRPKANIALSEREKKCLVKERLKAAEAVHDIEPGEIRVRAEAGANNWQIRGWIKSGGKVPPSTVHPVIWNRLLQATYSWDNEDDNAALSDDLEEAPSAGGTCQDPREHYDTLAPQSMEQRLQSPTVRLRNFNSFAKASLLEQFLNKVLSEVDGEHPEISVLDLGCGKGGDLKKLINSGVTAYCGVDISRSSLEVLIRRVQELKEKLSRARHGALGRTRESPLREVSVIHADSWQQHLETIWDVRARQEIIWPCIALLVARECSRRVYGEDMVSYGYLPNGMPLCLSSPGISGGPSPQCLDSTLSWWIFCWDRAGRIENYRNGTRPWCGPVVQRRERQVSLGGCCRCLCRTFGAFPKLHFLGEAPCALAVMTENAMPLNVLEPMRCNLELEEIFARVRGHDKTIKGNSNLLCQGLELCLGPTPLTDLALASDMKAGLRPDESIFGAPLQKFAFAGRLVATFLDAKKFLMVKNSAQIYIIAIMLTSKRGRRMVVEHVAQSIKSGKHVAIKCMKNHFDSIDQVNNLREIQALRRLAGHPNIIKLHEVLYDEPTGRLALVFELMDMNLYEAIKGRRHYLPEQKVKHYMYEMLKALDHMHRNGIFHRDVKPENLLLLDDEIKLADLGSCRGIYSRQPFTEYISTRWYRAPECLLTDGYYNFKMDLFAAGCVCFEIVALFPLFPGQNEMDQIQKIHNVLGTPPAELLARKFRRNASHMDFNFPEKKGTGIERLIPHADPELVELMKKLVRYDPDERILARQALKDPYFRELREAEKEMATAVAQLQSTSGGSRSRDPMSKAGLSATSSVASNAEHENPEQTHEPSRSSSPAPEESRSGGLPTIRQERRKVGGMADSDEVHDDGMVLPPIGGLKGKRDSKMKTQTFKTAAAASLQKPGMVHGTMTVHGSMGGVHGAEKSLGVLGTSKGFNGTVSSTTGGANTQSSMSSTGDPMSSTNPHSWTTTDHQDHRRGVSSGSGTTADKMNSTWAPNSQRRYVSPFGAKMPGGGSKKR</sequence>
<feature type="compositionally biased region" description="Polar residues" evidence="7">
    <location>
        <begin position="1147"/>
        <end position="1168"/>
    </location>
</feature>
<comment type="caution">
    <text evidence="10">The sequence shown here is derived from an EMBL/GenBank/DDBJ whole genome shotgun (WGS) entry which is preliminary data.</text>
</comment>
<evidence type="ECO:0000256" key="5">
    <source>
        <dbReference type="ARBA" id="ARBA00044712"/>
    </source>
</evidence>
<dbReference type="PROSITE" id="PS00108">
    <property type="entry name" value="PROTEIN_KINASE_ST"/>
    <property type="match status" value="1"/>
</dbReference>
<evidence type="ECO:0000313" key="11">
    <source>
        <dbReference type="Proteomes" id="UP000649617"/>
    </source>
</evidence>
<dbReference type="SUPFAM" id="SSF53335">
    <property type="entry name" value="S-adenosyl-L-methionine-dependent methyltransferases"/>
    <property type="match status" value="1"/>
</dbReference>
<feature type="domain" description="Protein kinase" evidence="8">
    <location>
        <begin position="655"/>
        <end position="942"/>
    </location>
</feature>
<dbReference type="InterPro" id="IPR008271">
    <property type="entry name" value="Ser/Thr_kinase_AS"/>
</dbReference>
<feature type="coiled-coil region" evidence="6">
    <location>
        <begin position="365"/>
        <end position="392"/>
    </location>
</feature>
<dbReference type="CDD" id="cd07831">
    <property type="entry name" value="STKc_MOK"/>
    <property type="match status" value="1"/>
</dbReference>
<dbReference type="AlphaFoldDB" id="A0A812X057"/>
<dbReference type="OrthoDB" id="2158884at2759"/>
<dbReference type="SMART" id="SM00220">
    <property type="entry name" value="S_TKc"/>
    <property type="match status" value="1"/>
</dbReference>
<dbReference type="InterPro" id="IPR029063">
    <property type="entry name" value="SAM-dependent_MTases_sf"/>
</dbReference>
<dbReference type="InterPro" id="IPR011009">
    <property type="entry name" value="Kinase-like_dom_sf"/>
</dbReference>
<evidence type="ECO:0000313" key="10">
    <source>
        <dbReference type="EMBL" id="CAE7706385.1"/>
    </source>
</evidence>
<keyword evidence="1" id="KW-0489">Methyltransferase</keyword>
<protein>
    <submittedName>
        <fullName evidence="10">MOK protein</fullName>
    </submittedName>
</protein>
<dbReference type="Gene3D" id="3.30.70.260">
    <property type="match status" value="1"/>
</dbReference>
<dbReference type="InterPro" id="IPR004971">
    <property type="entry name" value="mRNA_G-N7_MeTrfase_dom"/>
</dbReference>
<dbReference type="Gene3D" id="3.40.50.150">
    <property type="entry name" value="Vaccinia Virus protein VP39"/>
    <property type="match status" value="1"/>
</dbReference>
<dbReference type="InterPro" id="IPR050117">
    <property type="entry name" value="MAPK"/>
</dbReference>
<reference evidence="10" key="1">
    <citation type="submission" date="2021-02" db="EMBL/GenBank/DDBJ databases">
        <authorList>
            <person name="Dougan E. K."/>
            <person name="Rhodes N."/>
            <person name="Thang M."/>
            <person name="Chan C."/>
        </authorList>
    </citation>
    <scope>NUCLEOTIDE SEQUENCE</scope>
</reference>
<evidence type="ECO:0000256" key="3">
    <source>
        <dbReference type="ARBA" id="ARBA00022741"/>
    </source>
</evidence>
<organism evidence="10 11">
    <name type="scientific">Symbiodinium pilosum</name>
    <name type="common">Dinoflagellate</name>
    <dbReference type="NCBI Taxonomy" id="2952"/>
    <lineage>
        <taxon>Eukaryota</taxon>
        <taxon>Sar</taxon>
        <taxon>Alveolata</taxon>
        <taxon>Dinophyceae</taxon>
        <taxon>Suessiales</taxon>
        <taxon>Symbiodiniaceae</taxon>
        <taxon>Symbiodinium</taxon>
    </lineage>
</organism>
<dbReference type="SUPFAM" id="SSF56112">
    <property type="entry name" value="Protein kinase-like (PK-like)"/>
    <property type="match status" value="1"/>
</dbReference>
<keyword evidence="2" id="KW-0808">Transferase</keyword>